<evidence type="ECO:0000256" key="6">
    <source>
        <dbReference type="ARBA" id="ARBA00022679"/>
    </source>
</evidence>
<keyword evidence="10" id="KW-0786">Thiamine pyrophosphate</keyword>
<dbReference type="InterPro" id="IPR033248">
    <property type="entry name" value="Transketolase_C"/>
</dbReference>
<protein>
    <recommendedName>
        <fullName evidence="5">1-deoxy-D-xylulose-5-phosphate synthase</fullName>
        <ecNumber evidence="5">2.2.1.7</ecNumber>
    </recommendedName>
</protein>
<dbReference type="PANTHER" id="PTHR43322:SF1">
    <property type="entry name" value="1-DEOXY-D-XYLULOSE-5-PHOSPHATE SYNTHASE"/>
    <property type="match status" value="1"/>
</dbReference>
<sequence>MYLEAITGPEDLKRLDRDELPLLAAEVRAALLQKLSRTGGHTGPNLGVVEATIALHYVFDSPQDRIVFDVSHQTYTHKMLTGRAEAFLDPAHYGDVTGFSSPYESEHDVATTGHTSTSVSWACGLATARDLTGGDWNVVAFIGDGSLSGGEAFEGLDLAGSMKNNLIVVVNDNDASIAPNVGGLYGNLAELRATGGRAGRNFFRDLGLDYRFVPDGNDLDALVDAFAEVKGIDHPIVVHIVTRKGNGYGPAERSPEAWHSTGPFDLATGEGGPKAPPELATITARHLVARMASEPDLVAVTAGTPGMFGFTPELRAQAGRQFLDVGIAEQSAVSVTAGLVRGGAKAVYGVMSTFLQRAYDQVAQDLCLDCVPACLAVFGGTLFAPHDATHHGFQDVPMLGNVPNLVYLAPTTVEQYLSALDWGIDQTDYPVAIKVPGGPVRHGAPCEKDWGRLNSFELVQDGRGIALVGLGSMFPVAERAAAIIEKRTGVTPALVNPLYASGVDGALLGELAGRCSVVVTLEDGIVSGGFGDKVARFYGPDRRVAVLCRGLAKQVRERYDVDELLRSVRMTPEQVADDAIAAVTS</sequence>
<evidence type="ECO:0000313" key="14">
    <source>
        <dbReference type="Proteomes" id="UP001431693"/>
    </source>
</evidence>
<name>A0ABT6ZKI2_9ACTN</name>
<dbReference type="Pfam" id="PF02779">
    <property type="entry name" value="Transket_pyr"/>
    <property type="match status" value="1"/>
</dbReference>
<dbReference type="NCBIfam" id="NF008968">
    <property type="entry name" value="PRK12315.1"/>
    <property type="match status" value="1"/>
</dbReference>
<dbReference type="SUPFAM" id="SSF52518">
    <property type="entry name" value="Thiamin diphosphate-binding fold (THDP-binding)"/>
    <property type="match status" value="2"/>
</dbReference>
<keyword evidence="7" id="KW-0479">Metal-binding</keyword>
<evidence type="ECO:0000256" key="8">
    <source>
        <dbReference type="ARBA" id="ARBA00022842"/>
    </source>
</evidence>
<dbReference type="Gene3D" id="3.40.50.970">
    <property type="match status" value="2"/>
</dbReference>
<dbReference type="Pfam" id="PF02780">
    <property type="entry name" value="Transketolase_C"/>
    <property type="match status" value="1"/>
</dbReference>
<dbReference type="InterPro" id="IPR009014">
    <property type="entry name" value="Transketo_C/PFOR_II"/>
</dbReference>
<dbReference type="EC" id="2.2.1.7" evidence="5"/>
<keyword evidence="8" id="KW-0460">Magnesium</keyword>
<evidence type="ECO:0000256" key="9">
    <source>
        <dbReference type="ARBA" id="ARBA00022977"/>
    </source>
</evidence>
<dbReference type="Pfam" id="PF13292">
    <property type="entry name" value="DXP_synthase_N"/>
    <property type="match status" value="1"/>
</dbReference>
<proteinExistence type="inferred from homology"/>
<comment type="cofactor">
    <cofactor evidence="1">
        <name>Mg(2+)</name>
        <dbReference type="ChEBI" id="CHEBI:18420"/>
    </cofactor>
</comment>
<evidence type="ECO:0000256" key="11">
    <source>
        <dbReference type="ARBA" id="ARBA00023229"/>
    </source>
</evidence>
<accession>A0ABT6ZKI2</accession>
<comment type="caution">
    <text evidence="13">The sequence shown here is derived from an EMBL/GenBank/DDBJ whole genome shotgun (WGS) entry which is preliminary data.</text>
</comment>
<dbReference type="CDD" id="cd02007">
    <property type="entry name" value="TPP_DXS"/>
    <property type="match status" value="1"/>
</dbReference>
<dbReference type="GO" id="GO:0008661">
    <property type="term" value="F:1-deoxy-D-xylulose-5-phosphate synthase activity"/>
    <property type="evidence" value="ECO:0007669"/>
    <property type="project" value="UniProtKB-EC"/>
</dbReference>
<dbReference type="Proteomes" id="UP001431693">
    <property type="component" value="Unassembled WGS sequence"/>
</dbReference>
<evidence type="ECO:0000256" key="10">
    <source>
        <dbReference type="ARBA" id="ARBA00023052"/>
    </source>
</evidence>
<dbReference type="InterPro" id="IPR005477">
    <property type="entry name" value="Dxylulose-5-P_synthase"/>
</dbReference>
<evidence type="ECO:0000256" key="4">
    <source>
        <dbReference type="ARBA" id="ARBA00011738"/>
    </source>
</evidence>
<evidence type="ECO:0000256" key="3">
    <source>
        <dbReference type="ARBA" id="ARBA00011081"/>
    </source>
</evidence>
<evidence type="ECO:0000259" key="12">
    <source>
        <dbReference type="SMART" id="SM00861"/>
    </source>
</evidence>
<dbReference type="InterPro" id="IPR029061">
    <property type="entry name" value="THDP-binding"/>
</dbReference>
<organism evidence="13 14">
    <name type="scientific">Kribbibacterium absianum</name>
    <dbReference type="NCBI Taxonomy" id="3044210"/>
    <lineage>
        <taxon>Bacteria</taxon>
        <taxon>Bacillati</taxon>
        <taxon>Actinomycetota</taxon>
        <taxon>Coriobacteriia</taxon>
        <taxon>Coriobacteriales</taxon>
        <taxon>Kribbibacteriaceae</taxon>
        <taxon>Kribbibacterium</taxon>
    </lineage>
</organism>
<keyword evidence="11" id="KW-0414">Isoprene biosynthesis</keyword>
<evidence type="ECO:0000256" key="7">
    <source>
        <dbReference type="ARBA" id="ARBA00022723"/>
    </source>
</evidence>
<dbReference type="InterPro" id="IPR005475">
    <property type="entry name" value="Transketolase-like_Pyr-bd"/>
</dbReference>
<dbReference type="NCBIfam" id="NF003933">
    <property type="entry name" value="PRK05444.2-2"/>
    <property type="match status" value="1"/>
</dbReference>
<evidence type="ECO:0000256" key="1">
    <source>
        <dbReference type="ARBA" id="ARBA00001946"/>
    </source>
</evidence>
<keyword evidence="9" id="KW-0784">Thiamine biosynthesis</keyword>
<dbReference type="SUPFAM" id="SSF52922">
    <property type="entry name" value="TK C-terminal domain-like"/>
    <property type="match status" value="1"/>
</dbReference>
<comment type="similarity">
    <text evidence="3">Belongs to the transketolase family. DXPS subfamily.</text>
</comment>
<dbReference type="RefSeq" id="WP_283713537.1">
    <property type="nucleotide sequence ID" value="NZ_JASJEW010000005.1"/>
</dbReference>
<reference evidence="13" key="1">
    <citation type="submission" date="2023-05" db="EMBL/GenBank/DDBJ databases">
        <title>[olsenella] sp. nov., isolated from a pig farm feces dump.</title>
        <authorList>
            <person name="Chang Y.-H."/>
        </authorList>
    </citation>
    <scope>NUCLEOTIDE SEQUENCE</scope>
    <source>
        <strain evidence="13">YH-ols2217</strain>
    </source>
</reference>
<dbReference type="Gene3D" id="3.40.50.920">
    <property type="match status" value="1"/>
</dbReference>
<evidence type="ECO:0000313" key="13">
    <source>
        <dbReference type="EMBL" id="MDJ1129387.1"/>
    </source>
</evidence>
<dbReference type="CDD" id="cd07033">
    <property type="entry name" value="TPP_PYR_DXS_TK_like"/>
    <property type="match status" value="1"/>
</dbReference>
<dbReference type="PANTHER" id="PTHR43322">
    <property type="entry name" value="1-D-DEOXYXYLULOSE 5-PHOSPHATE SYNTHASE-RELATED"/>
    <property type="match status" value="1"/>
</dbReference>
<dbReference type="SMART" id="SM00861">
    <property type="entry name" value="Transket_pyr"/>
    <property type="match status" value="1"/>
</dbReference>
<evidence type="ECO:0000256" key="5">
    <source>
        <dbReference type="ARBA" id="ARBA00013150"/>
    </source>
</evidence>
<comment type="subunit">
    <text evidence="4">Homodimer.</text>
</comment>
<keyword evidence="6 13" id="KW-0808">Transferase</keyword>
<gene>
    <name evidence="13" type="ORF">QJ043_04750</name>
</gene>
<keyword evidence="14" id="KW-1185">Reference proteome</keyword>
<feature type="domain" description="Transketolase-like pyrimidine-binding" evidence="12">
    <location>
        <begin position="277"/>
        <end position="442"/>
    </location>
</feature>
<comment type="pathway">
    <text evidence="2">Metabolic intermediate biosynthesis; 1-deoxy-D-xylulose 5-phosphate biosynthesis; 1-deoxy-D-xylulose 5-phosphate from D-glyceraldehyde 3-phosphate and pyruvate: step 1/1.</text>
</comment>
<dbReference type="EMBL" id="JASJEX010000002">
    <property type="protein sequence ID" value="MDJ1129387.1"/>
    <property type="molecule type" value="Genomic_DNA"/>
</dbReference>
<evidence type="ECO:0000256" key="2">
    <source>
        <dbReference type="ARBA" id="ARBA00004980"/>
    </source>
</evidence>